<dbReference type="KEGG" id="lacs:H4075_02230"/>
<reference evidence="4" key="1">
    <citation type="submission" date="2020-08" db="EMBL/GenBank/DDBJ databases">
        <title>Lacibacter sp. S13-6-6 genome sequencing.</title>
        <authorList>
            <person name="Jin L."/>
        </authorList>
    </citation>
    <scope>NUCLEOTIDE SEQUENCE [LARGE SCALE GENOMIC DNA]</scope>
    <source>
        <strain evidence="4">S13-6-6</strain>
    </source>
</reference>
<dbReference type="Proteomes" id="UP000515344">
    <property type="component" value="Chromosome"/>
</dbReference>
<evidence type="ECO:0000256" key="1">
    <source>
        <dbReference type="PROSITE-ProRule" id="PRU00339"/>
    </source>
</evidence>
<keyword evidence="1" id="KW-0802">TPR repeat</keyword>
<dbReference type="AlphaFoldDB" id="A0A7G5XHT2"/>
<dbReference type="RefSeq" id="WP_182803739.1">
    <property type="nucleotide sequence ID" value="NZ_CP060007.1"/>
</dbReference>
<proteinExistence type="predicted"/>
<organism evidence="3 4">
    <name type="scientific">Lacibacter sediminis</name>
    <dbReference type="NCBI Taxonomy" id="2760713"/>
    <lineage>
        <taxon>Bacteria</taxon>
        <taxon>Pseudomonadati</taxon>
        <taxon>Bacteroidota</taxon>
        <taxon>Chitinophagia</taxon>
        <taxon>Chitinophagales</taxon>
        <taxon>Chitinophagaceae</taxon>
        <taxon>Lacibacter</taxon>
    </lineage>
</organism>
<evidence type="ECO:0000313" key="4">
    <source>
        <dbReference type="Proteomes" id="UP000515344"/>
    </source>
</evidence>
<dbReference type="InterPro" id="IPR011990">
    <property type="entry name" value="TPR-like_helical_dom_sf"/>
</dbReference>
<feature type="repeat" description="TPR" evidence="1">
    <location>
        <begin position="92"/>
        <end position="125"/>
    </location>
</feature>
<dbReference type="PROSITE" id="PS50005">
    <property type="entry name" value="TPR"/>
    <property type="match status" value="1"/>
</dbReference>
<evidence type="ECO:0000256" key="2">
    <source>
        <dbReference type="SAM" id="SignalP"/>
    </source>
</evidence>
<gene>
    <name evidence="3" type="ORF">H4075_02230</name>
</gene>
<sequence>MKKLLNLICFLTIGIASFAQDPDASQLHETAKQFMRGGDWTNAVLVLNKALAKDPQNISIQKDIALTYYYQRDFAKARETVKPLVEREDADVPTYQIAGNIYKALAERKDAEKMYKKALKKYPNSGPLYAEYGELLWMMNENFTSIEQWELGIKSDPGYAGNYYFAARYYYFTTDKVWALVYGEIFVNMESYTSRTAEVKNLLLDSYKKFFVIDPKAKPAKQDNDFTKAFTAVMNQNSSVINSGITTESLTMLRTRFLLDWNKDYAAKFPFRLFDHQKQLLQEGMFEAYNQWIFEAAGDLAKYESWTKLNTEQYNEFTRFQKSKLFKVPAGQYYKSTN</sequence>
<feature type="chain" id="PRO_5028859596" description="Tetratricopeptide repeat protein" evidence="2">
    <location>
        <begin position="20"/>
        <end position="338"/>
    </location>
</feature>
<accession>A0A7G5XHT2</accession>
<keyword evidence="4" id="KW-1185">Reference proteome</keyword>
<keyword evidence="2" id="KW-0732">Signal</keyword>
<feature type="signal peptide" evidence="2">
    <location>
        <begin position="1"/>
        <end position="19"/>
    </location>
</feature>
<dbReference type="Pfam" id="PF13174">
    <property type="entry name" value="TPR_6"/>
    <property type="match status" value="1"/>
</dbReference>
<dbReference type="InterPro" id="IPR019734">
    <property type="entry name" value="TPR_rpt"/>
</dbReference>
<evidence type="ECO:0008006" key="5">
    <source>
        <dbReference type="Google" id="ProtNLM"/>
    </source>
</evidence>
<dbReference type="SMART" id="SM00028">
    <property type="entry name" value="TPR"/>
    <property type="match status" value="2"/>
</dbReference>
<dbReference type="Pfam" id="PF14559">
    <property type="entry name" value="TPR_19"/>
    <property type="match status" value="1"/>
</dbReference>
<evidence type="ECO:0000313" key="3">
    <source>
        <dbReference type="EMBL" id="QNA45035.1"/>
    </source>
</evidence>
<name>A0A7G5XHT2_9BACT</name>
<dbReference type="Gene3D" id="1.25.40.10">
    <property type="entry name" value="Tetratricopeptide repeat domain"/>
    <property type="match status" value="1"/>
</dbReference>
<protein>
    <recommendedName>
        <fullName evidence="5">Tetratricopeptide repeat protein</fullName>
    </recommendedName>
</protein>
<dbReference type="SUPFAM" id="SSF48452">
    <property type="entry name" value="TPR-like"/>
    <property type="match status" value="1"/>
</dbReference>
<dbReference type="EMBL" id="CP060007">
    <property type="protein sequence ID" value="QNA45035.1"/>
    <property type="molecule type" value="Genomic_DNA"/>
</dbReference>